<gene>
    <name evidence="2" type="ORF">ACFOET_06740</name>
</gene>
<dbReference type="EMBL" id="JBHRTA010000019">
    <property type="protein sequence ID" value="MFC3197304.1"/>
    <property type="molecule type" value="Genomic_DNA"/>
</dbReference>
<evidence type="ECO:0000259" key="1">
    <source>
        <dbReference type="Pfam" id="PF24722"/>
    </source>
</evidence>
<dbReference type="InterPro" id="IPR056091">
    <property type="entry name" value="DUF7674"/>
</dbReference>
<sequence length="127" mass="14196">MKDKNEFIAALVSRFPAVKEEILDEDYSFSINLQMGCLKRFVQGAIDNGKEETVQDVFSFVESMIGTVTQEVESAIHIGFLGHLDFSNRPAYKSLLKGALKSGLDAMERYHQEGSKGKAKDFLDSIK</sequence>
<accession>A0ABV7JH68</accession>
<evidence type="ECO:0000313" key="2">
    <source>
        <dbReference type="EMBL" id="MFC3197304.1"/>
    </source>
</evidence>
<feature type="domain" description="DUF7674" evidence="1">
    <location>
        <begin position="9"/>
        <end position="109"/>
    </location>
</feature>
<evidence type="ECO:0000313" key="3">
    <source>
        <dbReference type="Proteomes" id="UP001595526"/>
    </source>
</evidence>
<protein>
    <recommendedName>
        <fullName evidence="1">DUF7674 domain-containing protein</fullName>
    </recommendedName>
</protein>
<dbReference type="Proteomes" id="UP001595526">
    <property type="component" value="Unassembled WGS sequence"/>
</dbReference>
<reference evidence="3" key="1">
    <citation type="journal article" date="2019" name="Int. J. Syst. Evol. Microbiol.">
        <title>The Global Catalogue of Microorganisms (GCM) 10K type strain sequencing project: providing services to taxonomists for standard genome sequencing and annotation.</title>
        <authorList>
            <consortium name="The Broad Institute Genomics Platform"/>
            <consortium name="The Broad Institute Genome Sequencing Center for Infectious Disease"/>
            <person name="Wu L."/>
            <person name="Ma J."/>
        </authorList>
    </citation>
    <scope>NUCLEOTIDE SEQUENCE [LARGE SCALE GENOMIC DNA]</scope>
    <source>
        <strain evidence="3">KCTC 52416</strain>
    </source>
</reference>
<comment type="caution">
    <text evidence="2">The sequence shown here is derived from an EMBL/GenBank/DDBJ whole genome shotgun (WGS) entry which is preliminary data.</text>
</comment>
<keyword evidence="3" id="KW-1185">Reference proteome</keyword>
<proteinExistence type="predicted"/>
<dbReference type="RefSeq" id="WP_379020868.1">
    <property type="nucleotide sequence ID" value="NZ_JBHRTA010000019.1"/>
</dbReference>
<name>A0ABV7JH68_9SPHI</name>
<dbReference type="Pfam" id="PF24722">
    <property type="entry name" value="DUF7674"/>
    <property type="match status" value="1"/>
</dbReference>
<organism evidence="2 3">
    <name type="scientific">Parapedobacter deserti</name>
    <dbReference type="NCBI Taxonomy" id="1912957"/>
    <lineage>
        <taxon>Bacteria</taxon>
        <taxon>Pseudomonadati</taxon>
        <taxon>Bacteroidota</taxon>
        <taxon>Sphingobacteriia</taxon>
        <taxon>Sphingobacteriales</taxon>
        <taxon>Sphingobacteriaceae</taxon>
        <taxon>Parapedobacter</taxon>
    </lineage>
</organism>